<dbReference type="AlphaFoldDB" id="A0AAY5L0J9"/>
<evidence type="ECO:0000256" key="4">
    <source>
        <dbReference type="SAM" id="Coils"/>
    </source>
</evidence>
<evidence type="ECO:0000256" key="3">
    <source>
        <dbReference type="ARBA" id="ARBA00022833"/>
    </source>
</evidence>
<evidence type="ECO:0000313" key="8">
    <source>
        <dbReference type="Proteomes" id="UP000265140"/>
    </source>
</evidence>
<reference evidence="7" key="3">
    <citation type="submission" date="2025-09" db="UniProtKB">
        <authorList>
            <consortium name="Ensembl"/>
        </authorList>
    </citation>
    <scope>IDENTIFICATION</scope>
</reference>
<organism evidence="7 8">
    <name type="scientific">Esox lucius</name>
    <name type="common">Northern pike</name>
    <dbReference type="NCBI Taxonomy" id="8010"/>
    <lineage>
        <taxon>Eukaryota</taxon>
        <taxon>Metazoa</taxon>
        <taxon>Chordata</taxon>
        <taxon>Craniata</taxon>
        <taxon>Vertebrata</taxon>
        <taxon>Euteleostomi</taxon>
        <taxon>Actinopterygii</taxon>
        <taxon>Neopterygii</taxon>
        <taxon>Teleostei</taxon>
        <taxon>Protacanthopterygii</taxon>
        <taxon>Esociformes</taxon>
        <taxon>Esocidae</taxon>
        <taxon>Esox</taxon>
    </lineage>
</organism>
<keyword evidence="8" id="KW-1185">Reference proteome</keyword>
<dbReference type="InterPro" id="IPR022755">
    <property type="entry name" value="Znf_C2H2_jaz"/>
</dbReference>
<keyword evidence="2" id="KW-0863">Zinc-finger</keyword>
<dbReference type="Proteomes" id="UP000265140">
    <property type="component" value="Chromosome 6"/>
</dbReference>
<accession>A0AAY5L0J9</accession>
<dbReference type="InterPro" id="IPR058949">
    <property type="entry name" value="Zf-C2H2_ZNF451_1st"/>
</dbReference>
<dbReference type="GeneTree" id="ENSGT00940000166866"/>
<evidence type="ECO:0000256" key="1">
    <source>
        <dbReference type="ARBA" id="ARBA00022723"/>
    </source>
</evidence>
<name>A0AAY5L0J9_ESOLU</name>
<proteinExistence type="predicted"/>
<feature type="domain" description="ZNF451 first C2H2 type zinc finger" evidence="6">
    <location>
        <begin position="136"/>
        <end position="163"/>
    </location>
</feature>
<protein>
    <recommendedName>
        <fullName evidence="9">C2H2-type domain-containing protein</fullName>
    </recommendedName>
</protein>
<evidence type="ECO:0000256" key="2">
    <source>
        <dbReference type="ARBA" id="ARBA00022771"/>
    </source>
</evidence>
<keyword evidence="4" id="KW-0175">Coiled coil</keyword>
<reference evidence="7 8" key="1">
    <citation type="submission" date="2020-02" db="EMBL/GenBank/DDBJ databases">
        <title>Esox lucius (northern pike) genome, fEsoLuc1, primary haplotype.</title>
        <authorList>
            <person name="Myers G."/>
            <person name="Karagic N."/>
            <person name="Meyer A."/>
            <person name="Pippel M."/>
            <person name="Reichard M."/>
            <person name="Winkler S."/>
            <person name="Tracey A."/>
            <person name="Sims Y."/>
            <person name="Howe K."/>
            <person name="Rhie A."/>
            <person name="Formenti G."/>
            <person name="Durbin R."/>
            <person name="Fedrigo O."/>
            <person name="Jarvis E.D."/>
        </authorList>
    </citation>
    <scope>NUCLEOTIDE SEQUENCE [LARGE SCALE GENOMIC DNA]</scope>
</reference>
<evidence type="ECO:0000259" key="5">
    <source>
        <dbReference type="Pfam" id="PF12171"/>
    </source>
</evidence>
<dbReference type="Pfam" id="PF12171">
    <property type="entry name" value="zf-C2H2_jaz"/>
    <property type="match status" value="1"/>
</dbReference>
<sequence>MSSPGAEDDDEVEFVSEAPLRPVLECIDLLSEGEDDESSPMAETVSVKLTGQRAQVTSTLDRLARQVASAKKERAEKCRAFKVRAPRQELAINATGHTNDAKRCVDMWLKMPGKTLPGIRLSTVSRVEASWRSQIIINCGRVYDNVPLLEGHLKRFDHSPCDPTIHLRGSPAELQACVACGLHFETKEAWKVHQRSKVGHPCSVTGAAGAV</sequence>
<gene>
    <name evidence="7" type="primary">ZNF451</name>
</gene>
<dbReference type="GO" id="GO:0008270">
    <property type="term" value="F:zinc ion binding"/>
    <property type="evidence" value="ECO:0007669"/>
    <property type="project" value="UniProtKB-KW"/>
</dbReference>
<feature type="domain" description="Zinc finger double-stranded RNA binding" evidence="5">
    <location>
        <begin position="177"/>
        <end position="197"/>
    </location>
</feature>
<feature type="coiled-coil region" evidence="4">
    <location>
        <begin position="53"/>
        <end position="80"/>
    </location>
</feature>
<keyword evidence="3" id="KW-0862">Zinc</keyword>
<dbReference type="Pfam" id="PF23101">
    <property type="entry name" value="Zf-C2H2_ZNF451_1st"/>
    <property type="match status" value="1"/>
</dbReference>
<reference evidence="7" key="2">
    <citation type="submission" date="2025-08" db="UniProtKB">
        <authorList>
            <consortium name="Ensembl"/>
        </authorList>
    </citation>
    <scope>IDENTIFICATION</scope>
</reference>
<evidence type="ECO:0008006" key="9">
    <source>
        <dbReference type="Google" id="ProtNLM"/>
    </source>
</evidence>
<dbReference type="Ensembl" id="ENSELUT00000095817.1">
    <property type="protein sequence ID" value="ENSELUP00000092232.1"/>
    <property type="gene ID" value="ENSELUG00000020757.3"/>
</dbReference>
<evidence type="ECO:0000259" key="6">
    <source>
        <dbReference type="Pfam" id="PF23101"/>
    </source>
</evidence>
<keyword evidence="1" id="KW-0479">Metal-binding</keyword>
<evidence type="ECO:0000313" key="7">
    <source>
        <dbReference type="Ensembl" id="ENSELUP00000092232.1"/>
    </source>
</evidence>